<dbReference type="EMBL" id="MU275996">
    <property type="protein sequence ID" value="KAI0044037.1"/>
    <property type="molecule type" value="Genomic_DNA"/>
</dbReference>
<sequence length="142" mass="15344">MPAVTTTLAPTIIHSYAIPELVKSKGRVIIVSSVGAQLRLPTASDYAVSKFALGRLAEFIAVFAVHPGFVESEMNVESQAPFPAVDPASLPAAVFLYLTAGKADYLNSRFVSVNWDLAEIERDWKDKIVAQNGLVNKLCIPV</sequence>
<evidence type="ECO:0000313" key="2">
    <source>
        <dbReference type="Proteomes" id="UP000814033"/>
    </source>
</evidence>
<reference evidence="1" key="1">
    <citation type="submission" date="2021-02" db="EMBL/GenBank/DDBJ databases">
        <authorList>
            <consortium name="DOE Joint Genome Institute"/>
            <person name="Ahrendt S."/>
            <person name="Looney B.P."/>
            <person name="Miyauchi S."/>
            <person name="Morin E."/>
            <person name="Drula E."/>
            <person name="Courty P.E."/>
            <person name="Chicoki N."/>
            <person name="Fauchery L."/>
            <person name="Kohler A."/>
            <person name="Kuo A."/>
            <person name="Labutti K."/>
            <person name="Pangilinan J."/>
            <person name="Lipzen A."/>
            <person name="Riley R."/>
            <person name="Andreopoulos W."/>
            <person name="He G."/>
            <person name="Johnson J."/>
            <person name="Barry K.W."/>
            <person name="Grigoriev I.V."/>
            <person name="Nagy L."/>
            <person name="Hibbett D."/>
            <person name="Henrissat B."/>
            <person name="Matheny P.B."/>
            <person name="Labbe J."/>
            <person name="Martin F."/>
        </authorList>
    </citation>
    <scope>NUCLEOTIDE SEQUENCE</scope>
    <source>
        <strain evidence="1">FP105234-sp</strain>
    </source>
</reference>
<organism evidence="1 2">
    <name type="scientific">Auriscalpium vulgare</name>
    <dbReference type="NCBI Taxonomy" id="40419"/>
    <lineage>
        <taxon>Eukaryota</taxon>
        <taxon>Fungi</taxon>
        <taxon>Dikarya</taxon>
        <taxon>Basidiomycota</taxon>
        <taxon>Agaricomycotina</taxon>
        <taxon>Agaricomycetes</taxon>
        <taxon>Russulales</taxon>
        <taxon>Auriscalpiaceae</taxon>
        <taxon>Auriscalpium</taxon>
    </lineage>
</organism>
<dbReference type="Proteomes" id="UP000814033">
    <property type="component" value="Unassembled WGS sequence"/>
</dbReference>
<protein>
    <submittedName>
        <fullName evidence="1">Uncharacterized protein</fullName>
    </submittedName>
</protein>
<accession>A0ACB8RJG7</accession>
<comment type="caution">
    <text evidence="1">The sequence shown here is derived from an EMBL/GenBank/DDBJ whole genome shotgun (WGS) entry which is preliminary data.</text>
</comment>
<evidence type="ECO:0000313" key="1">
    <source>
        <dbReference type="EMBL" id="KAI0044037.1"/>
    </source>
</evidence>
<gene>
    <name evidence="1" type="ORF">FA95DRAFT_1608874</name>
</gene>
<name>A0ACB8RJG7_9AGAM</name>
<keyword evidence="2" id="KW-1185">Reference proteome</keyword>
<reference evidence="1" key="2">
    <citation type="journal article" date="2022" name="New Phytol.">
        <title>Evolutionary transition to the ectomycorrhizal habit in the genomes of a hyperdiverse lineage of mushroom-forming fungi.</title>
        <authorList>
            <person name="Looney B."/>
            <person name="Miyauchi S."/>
            <person name="Morin E."/>
            <person name="Drula E."/>
            <person name="Courty P.E."/>
            <person name="Kohler A."/>
            <person name="Kuo A."/>
            <person name="LaButti K."/>
            <person name="Pangilinan J."/>
            <person name="Lipzen A."/>
            <person name="Riley R."/>
            <person name="Andreopoulos W."/>
            <person name="He G."/>
            <person name="Johnson J."/>
            <person name="Nolan M."/>
            <person name="Tritt A."/>
            <person name="Barry K.W."/>
            <person name="Grigoriev I.V."/>
            <person name="Nagy L.G."/>
            <person name="Hibbett D."/>
            <person name="Henrissat B."/>
            <person name="Matheny P.B."/>
            <person name="Labbe J."/>
            <person name="Martin F.M."/>
        </authorList>
    </citation>
    <scope>NUCLEOTIDE SEQUENCE</scope>
    <source>
        <strain evidence="1">FP105234-sp</strain>
    </source>
</reference>
<proteinExistence type="predicted"/>